<comment type="caution">
    <text evidence="3">The sequence shown here is derived from an EMBL/GenBank/DDBJ whole genome shotgun (WGS) entry which is preliminary data.</text>
</comment>
<feature type="region of interest" description="Disordered" evidence="1">
    <location>
        <begin position="274"/>
        <end position="360"/>
    </location>
</feature>
<evidence type="ECO:0000256" key="2">
    <source>
        <dbReference type="SAM" id="Phobius"/>
    </source>
</evidence>
<evidence type="ECO:0000256" key="1">
    <source>
        <dbReference type="SAM" id="MobiDB-lite"/>
    </source>
</evidence>
<dbReference type="Proteomes" id="UP000327011">
    <property type="component" value="Unassembled WGS sequence"/>
</dbReference>
<dbReference type="RefSeq" id="WP_150937634.1">
    <property type="nucleotide sequence ID" value="NZ_VYTZ01000012.1"/>
</dbReference>
<feature type="transmembrane region" description="Helical" evidence="2">
    <location>
        <begin position="142"/>
        <end position="160"/>
    </location>
</feature>
<dbReference type="EMBL" id="VYTZ01000012">
    <property type="protein sequence ID" value="KAA9375270.1"/>
    <property type="molecule type" value="Genomic_DNA"/>
</dbReference>
<proteinExistence type="predicted"/>
<organism evidence="3 4">
    <name type="scientific">Microbispora cellulosiformans</name>
    <dbReference type="NCBI Taxonomy" id="2614688"/>
    <lineage>
        <taxon>Bacteria</taxon>
        <taxon>Bacillati</taxon>
        <taxon>Actinomycetota</taxon>
        <taxon>Actinomycetes</taxon>
        <taxon>Streptosporangiales</taxon>
        <taxon>Streptosporangiaceae</taxon>
        <taxon>Microbispora</taxon>
    </lineage>
</organism>
<accession>A0A5J5JY24</accession>
<sequence length="360" mass="37747">MNSPLTPKAYADAVREALADLPPEDRETLLEDLHDHISEVAAEPGLSLEDRLGAPEAYAAELRAAYGGRPAGAATSRRGRLRSRTAGAARRVHTRMQGLPPYRQAAAFLPELRPAWWVLRGYAIALAVLAPMTTPGLVPGDLVAWVFTLTVVWLSVWLGRHARRGSRGWGRTLLAGVNALAVVLVISAMAMVPSTSPQEVSFDYGPAPAAMGPGGRVMVERVATLGGGPVYNILPYAADGTPLHDVRLYDQDGSPLTLRPEDYGQTLVIPCEGEPPLRNAYPLSLKPSTPFGDRAARERDCASGPDSDSGSATAAPGPTVTATPEDGGEAAPTPAPAAPAASTPSPAPSRTKPAPDRQGD</sequence>
<keyword evidence="2" id="KW-1133">Transmembrane helix</keyword>
<feature type="compositionally biased region" description="Low complexity" evidence="1">
    <location>
        <begin position="338"/>
        <end position="352"/>
    </location>
</feature>
<keyword evidence="2" id="KW-0472">Membrane</keyword>
<name>A0A5J5JY24_9ACTN</name>
<feature type="compositionally biased region" description="Low complexity" evidence="1">
    <location>
        <begin position="312"/>
        <end position="324"/>
    </location>
</feature>
<feature type="transmembrane region" description="Helical" evidence="2">
    <location>
        <begin position="172"/>
        <end position="192"/>
    </location>
</feature>
<feature type="transmembrane region" description="Helical" evidence="2">
    <location>
        <begin position="117"/>
        <end position="136"/>
    </location>
</feature>
<dbReference type="Pfam" id="PF22564">
    <property type="entry name" value="HAAS"/>
    <property type="match status" value="1"/>
</dbReference>
<dbReference type="AlphaFoldDB" id="A0A5J5JY24"/>
<evidence type="ECO:0000313" key="3">
    <source>
        <dbReference type="EMBL" id="KAA9375270.1"/>
    </source>
</evidence>
<keyword evidence="4" id="KW-1185">Reference proteome</keyword>
<keyword evidence="2" id="KW-0812">Transmembrane</keyword>
<gene>
    <name evidence="3" type="ORF">F5972_28315</name>
</gene>
<protein>
    <submittedName>
        <fullName evidence="3">Uncharacterized protein</fullName>
    </submittedName>
</protein>
<reference evidence="3 4" key="1">
    <citation type="submission" date="2019-09" db="EMBL/GenBank/DDBJ databases">
        <title>Screening of Novel Bioactive Compounds from Soil-Associated.</title>
        <authorList>
            <person name="Gong X."/>
        </authorList>
    </citation>
    <scope>NUCLEOTIDE SEQUENCE [LARGE SCALE GENOMIC DNA]</scope>
    <source>
        <strain evidence="3 4">Gxj-6</strain>
    </source>
</reference>
<evidence type="ECO:0000313" key="4">
    <source>
        <dbReference type="Proteomes" id="UP000327011"/>
    </source>
</evidence>